<dbReference type="InterPro" id="IPR011042">
    <property type="entry name" value="6-blade_b-propeller_TolB-like"/>
</dbReference>
<dbReference type="PANTHER" id="PTHR46388:SF3">
    <property type="entry name" value="DUF1618 DOMAIN-CONTAINING PROTEIN"/>
    <property type="match status" value="1"/>
</dbReference>
<name>A0A5P1EIF2_ASPOF</name>
<dbReference type="Proteomes" id="UP000243459">
    <property type="component" value="Chromosome 7"/>
</dbReference>
<reference evidence="3" key="1">
    <citation type="journal article" date="2017" name="Nat. Commun.">
        <title>The asparagus genome sheds light on the origin and evolution of a young Y chromosome.</title>
        <authorList>
            <person name="Harkess A."/>
            <person name="Zhou J."/>
            <person name="Xu C."/>
            <person name="Bowers J.E."/>
            <person name="Van der Hulst R."/>
            <person name="Ayyampalayam S."/>
            <person name="Mercati F."/>
            <person name="Riccardi P."/>
            <person name="McKain M.R."/>
            <person name="Kakrana A."/>
            <person name="Tang H."/>
            <person name="Ray J."/>
            <person name="Groenendijk J."/>
            <person name="Arikit S."/>
            <person name="Mathioni S.M."/>
            <person name="Nakano M."/>
            <person name="Shan H."/>
            <person name="Telgmann-Rauber A."/>
            <person name="Kanno A."/>
            <person name="Yue Z."/>
            <person name="Chen H."/>
            <person name="Li W."/>
            <person name="Chen Y."/>
            <person name="Xu X."/>
            <person name="Zhang Y."/>
            <person name="Luo S."/>
            <person name="Chen H."/>
            <person name="Gao J."/>
            <person name="Mao Z."/>
            <person name="Pires J.C."/>
            <person name="Luo M."/>
            <person name="Kudrna D."/>
            <person name="Wing R.A."/>
            <person name="Meyers B.C."/>
            <person name="Yi K."/>
            <person name="Kong H."/>
            <person name="Lavrijsen P."/>
            <person name="Sunseri F."/>
            <person name="Falavigna A."/>
            <person name="Ye Y."/>
            <person name="Leebens-Mack J.H."/>
            <person name="Chen G."/>
        </authorList>
    </citation>
    <scope>NUCLEOTIDE SEQUENCE [LARGE SCALE GENOMIC DNA]</scope>
    <source>
        <strain evidence="3">cv. DH0086</strain>
    </source>
</reference>
<accession>A0A5P1EIF2</accession>
<dbReference type="Pfam" id="PF01436">
    <property type="entry name" value="NHL"/>
    <property type="match status" value="1"/>
</dbReference>
<dbReference type="AlphaFoldDB" id="A0A5P1EIF2"/>
<organism evidence="2 3">
    <name type="scientific">Asparagus officinalis</name>
    <name type="common">Garden asparagus</name>
    <dbReference type="NCBI Taxonomy" id="4686"/>
    <lineage>
        <taxon>Eukaryota</taxon>
        <taxon>Viridiplantae</taxon>
        <taxon>Streptophyta</taxon>
        <taxon>Embryophyta</taxon>
        <taxon>Tracheophyta</taxon>
        <taxon>Spermatophyta</taxon>
        <taxon>Magnoliopsida</taxon>
        <taxon>Liliopsida</taxon>
        <taxon>Asparagales</taxon>
        <taxon>Asparagaceae</taxon>
        <taxon>Asparagoideae</taxon>
        <taxon>Asparagus</taxon>
    </lineage>
</organism>
<dbReference type="InterPro" id="IPR001258">
    <property type="entry name" value="NHL_repeat"/>
</dbReference>
<gene>
    <name evidence="2" type="ORF">A4U43_C07F19580</name>
</gene>
<evidence type="ECO:0000313" key="2">
    <source>
        <dbReference type="EMBL" id="ONK63850.1"/>
    </source>
</evidence>
<dbReference type="PANTHER" id="PTHR46388">
    <property type="entry name" value="NHL REPEAT-CONTAINING PROTEIN 2"/>
    <property type="match status" value="1"/>
</dbReference>
<dbReference type="Gramene" id="ONK63850">
    <property type="protein sequence ID" value="ONK63850"/>
    <property type="gene ID" value="A4U43_C07F19580"/>
</dbReference>
<protein>
    <submittedName>
        <fullName evidence="2">Uncharacterized protein</fullName>
    </submittedName>
</protein>
<dbReference type="SUPFAM" id="SSF101898">
    <property type="entry name" value="NHL repeat"/>
    <property type="match status" value="1"/>
</dbReference>
<keyword evidence="3" id="KW-1185">Reference proteome</keyword>
<evidence type="ECO:0000256" key="1">
    <source>
        <dbReference type="ARBA" id="ARBA00022737"/>
    </source>
</evidence>
<evidence type="ECO:0000313" key="3">
    <source>
        <dbReference type="Proteomes" id="UP000243459"/>
    </source>
</evidence>
<dbReference type="OMA" id="GIWSWIT"/>
<sequence length="749" mass="85172">MAYRLRRLNEVSMISRHFHSGAISRRKISPLLTRENVEGSKDNLRRCSSLSETNNNSLAHADTLEFIKSRLSEFEGPNHRWLNYMDQNGVPVNKDGILLVLMNAYIEDSALNSNRNCAAMFEKVKFLKQRFPKLNVFGLQCGSSMKSVATQAQIVRTLMEEYITFPVLILDKDFLKMTNGPSCLLFEGSTNRLLHHELGVELEGIVRAIEELDVPLSDVSQKDDTDLFHNANGDVMRQHEIMKEPYAASALRNLLLYYPGCVSVDEDGNRLFISDSNHHRIIITDGKGKVLDCIGSSPGFEDGEFESAKLFRPAASFYDSDEECLYFVDSENNAIRRADMERRMLETVFPVSVSRTTGIWSWILDKLGLARKVDDISDEFNLDSLSLPWHLLKSGENDLIILNRSFEMSWIMDMNTWEIKKVTRGLQNILENYGHMIEEKVNMLGNDSESSLSHQLQNSISAEGIPYAGLMSSVVKFHGCTIFCDAAAHRVLKCLDESRTTLDIQFSDLRVLGLPYWLVCPLETVFNSKYLHRPWKEHHHRFTVLPGRCDIRVKVDLPKGIELVAPLEEECIWRQVRGSAVDLSGSEEVETNKDKVGVAQQWFDELDNLAFSKSVNESESQLEDQFIDQRSQDMHKVHFSCEVNLSPGTGEVVVSAVLYLKLHKQEGSRDTTLEATKILNVQEEPSQRNNNDDACLSLLLETGRDLQDFIFMRPLHLRIRLDCLDHPKAATQKEIISTDTTLEVNVSLD</sequence>
<keyword evidence="1" id="KW-0677">Repeat</keyword>
<dbReference type="EMBL" id="CM007387">
    <property type="protein sequence ID" value="ONK63850.1"/>
    <property type="molecule type" value="Genomic_DNA"/>
</dbReference>
<dbReference type="Gene3D" id="2.120.10.30">
    <property type="entry name" value="TolB, C-terminal domain"/>
    <property type="match status" value="1"/>
</dbReference>
<dbReference type="FunFam" id="2.120.10.30:FF:000108">
    <property type="entry name" value="NHL domain-containing protein"/>
    <property type="match status" value="1"/>
</dbReference>
<proteinExistence type="predicted"/>